<dbReference type="CDD" id="cd00588">
    <property type="entry name" value="CheW_like"/>
    <property type="match status" value="1"/>
</dbReference>
<organism evidence="2 3">
    <name type="scientific">Methylobacterium aerolatum</name>
    <dbReference type="NCBI Taxonomy" id="418708"/>
    <lineage>
        <taxon>Bacteria</taxon>
        <taxon>Pseudomonadati</taxon>
        <taxon>Pseudomonadota</taxon>
        <taxon>Alphaproteobacteria</taxon>
        <taxon>Hyphomicrobiales</taxon>
        <taxon>Methylobacteriaceae</taxon>
        <taxon>Methylobacterium</taxon>
    </lineage>
</organism>
<feature type="domain" description="CheW-like" evidence="1">
    <location>
        <begin position="10"/>
        <end position="148"/>
    </location>
</feature>
<dbReference type="Gene3D" id="2.40.50.180">
    <property type="entry name" value="CheA-289, Domain 4"/>
    <property type="match status" value="1"/>
</dbReference>
<dbReference type="PANTHER" id="PTHR22617">
    <property type="entry name" value="CHEMOTAXIS SENSOR HISTIDINE KINASE-RELATED"/>
    <property type="match status" value="1"/>
</dbReference>
<evidence type="ECO:0000313" key="2">
    <source>
        <dbReference type="EMBL" id="MDQ0449309.1"/>
    </source>
</evidence>
<dbReference type="RefSeq" id="WP_238206620.1">
    <property type="nucleotide sequence ID" value="NZ_BPQE01000027.1"/>
</dbReference>
<protein>
    <submittedName>
        <fullName evidence="2">Purine-binding chemotaxis protein CheW</fullName>
    </submittedName>
</protein>
<dbReference type="Gene3D" id="2.30.30.40">
    <property type="entry name" value="SH3 Domains"/>
    <property type="match status" value="1"/>
</dbReference>
<proteinExistence type="predicted"/>
<evidence type="ECO:0000259" key="1">
    <source>
        <dbReference type="PROSITE" id="PS50851"/>
    </source>
</evidence>
<dbReference type="SUPFAM" id="SSF50341">
    <property type="entry name" value="CheW-like"/>
    <property type="match status" value="1"/>
</dbReference>
<dbReference type="Pfam" id="PF01584">
    <property type="entry name" value="CheW"/>
    <property type="match status" value="1"/>
</dbReference>
<dbReference type="Proteomes" id="UP001231124">
    <property type="component" value="Unassembled WGS sequence"/>
</dbReference>
<dbReference type="PROSITE" id="PS50851">
    <property type="entry name" value="CHEW"/>
    <property type="match status" value="1"/>
</dbReference>
<evidence type="ECO:0000313" key="3">
    <source>
        <dbReference type="Proteomes" id="UP001231124"/>
    </source>
</evidence>
<name>A0ABU0I6N3_9HYPH</name>
<sequence>MSAPRAASQASAYLLLDIAGTECALPRSAAAEVLPLPALSRPPADGGWLLGFANLGGRALPVLDLARFLGLREGEAAAGLYAHLVLAGDRSLAWLVDRVVDLVSVPEEAHRAAEREASLNGCVAGAVALGDRLVPVLDPARLLTAAEAARIAAQTRAAEARLAAVPEILADSSPDPSPLGPPG</sequence>
<dbReference type="InterPro" id="IPR036061">
    <property type="entry name" value="CheW-like_dom_sf"/>
</dbReference>
<dbReference type="EMBL" id="JAUSVP010000014">
    <property type="protein sequence ID" value="MDQ0449309.1"/>
    <property type="molecule type" value="Genomic_DNA"/>
</dbReference>
<dbReference type="InterPro" id="IPR039315">
    <property type="entry name" value="CheW"/>
</dbReference>
<comment type="caution">
    <text evidence="2">The sequence shown here is derived from an EMBL/GenBank/DDBJ whole genome shotgun (WGS) entry which is preliminary data.</text>
</comment>
<gene>
    <name evidence="2" type="ORF">QO012_003826</name>
</gene>
<dbReference type="SMART" id="SM00260">
    <property type="entry name" value="CheW"/>
    <property type="match status" value="1"/>
</dbReference>
<reference evidence="2 3" key="1">
    <citation type="submission" date="2023-07" db="EMBL/GenBank/DDBJ databases">
        <title>Genomic Encyclopedia of Type Strains, Phase IV (KMG-IV): sequencing the most valuable type-strain genomes for metagenomic binning, comparative biology and taxonomic classification.</title>
        <authorList>
            <person name="Goeker M."/>
        </authorList>
    </citation>
    <scope>NUCLEOTIDE SEQUENCE [LARGE SCALE GENOMIC DNA]</scope>
    <source>
        <strain evidence="2 3">DSM 19013</strain>
    </source>
</reference>
<dbReference type="PANTHER" id="PTHR22617:SF23">
    <property type="entry name" value="CHEMOTAXIS PROTEIN CHEW"/>
    <property type="match status" value="1"/>
</dbReference>
<keyword evidence="3" id="KW-1185">Reference proteome</keyword>
<dbReference type="InterPro" id="IPR002545">
    <property type="entry name" value="CheW-lke_dom"/>
</dbReference>
<accession>A0ABU0I6N3</accession>